<comment type="catalytic activity">
    <reaction evidence="2">
        <text>[thioredoxin]-disulfide + L-methionine + H2O = L-methionine (S)-S-oxide + [thioredoxin]-dithiol</text>
        <dbReference type="Rhea" id="RHEA:19993"/>
        <dbReference type="Rhea" id="RHEA-COMP:10698"/>
        <dbReference type="Rhea" id="RHEA-COMP:10700"/>
        <dbReference type="ChEBI" id="CHEBI:15377"/>
        <dbReference type="ChEBI" id="CHEBI:29950"/>
        <dbReference type="ChEBI" id="CHEBI:50058"/>
        <dbReference type="ChEBI" id="CHEBI:57844"/>
        <dbReference type="ChEBI" id="CHEBI:58772"/>
        <dbReference type="EC" id="1.8.4.11"/>
    </reaction>
</comment>
<evidence type="ECO:0000313" key="5">
    <source>
        <dbReference type="Proteomes" id="UP000326302"/>
    </source>
</evidence>
<dbReference type="NCBIfam" id="TIGR00401">
    <property type="entry name" value="msrA"/>
    <property type="match status" value="1"/>
</dbReference>
<dbReference type="InterPro" id="IPR036509">
    <property type="entry name" value="Met_Sox_Rdtase_MsrA_sf"/>
</dbReference>
<dbReference type="RefSeq" id="WP_152121027.1">
    <property type="nucleotide sequence ID" value="NZ_QJOW01000008.1"/>
</dbReference>
<dbReference type="AlphaFoldDB" id="A0A5N5U2W6"/>
<evidence type="ECO:0000259" key="3">
    <source>
        <dbReference type="Pfam" id="PF01625"/>
    </source>
</evidence>
<gene>
    <name evidence="2 4" type="primary">msrA</name>
    <name evidence="4" type="ORF">DMP03_13260</name>
</gene>
<evidence type="ECO:0000256" key="1">
    <source>
        <dbReference type="ARBA" id="ARBA00023002"/>
    </source>
</evidence>
<accession>A0A5N5U2W6</accession>
<dbReference type="GO" id="GO:0033744">
    <property type="term" value="F:L-methionine:thioredoxin-disulfide S-oxidoreductase activity"/>
    <property type="evidence" value="ECO:0007669"/>
    <property type="project" value="RHEA"/>
</dbReference>
<dbReference type="GO" id="GO:0008113">
    <property type="term" value="F:peptide-methionine (S)-S-oxide reductase activity"/>
    <property type="evidence" value="ECO:0007669"/>
    <property type="project" value="UniProtKB-UniRule"/>
</dbReference>
<comment type="catalytic activity">
    <reaction evidence="2">
        <text>L-methionyl-[protein] + [thioredoxin]-disulfide + H2O = L-methionyl-(S)-S-oxide-[protein] + [thioredoxin]-dithiol</text>
        <dbReference type="Rhea" id="RHEA:14217"/>
        <dbReference type="Rhea" id="RHEA-COMP:10698"/>
        <dbReference type="Rhea" id="RHEA-COMP:10700"/>
        <dbReference type="Rhea" id="RHEA-COMP:12313"/>
        <dbReference type="Rhea" id="RHEA-COMP:12315"/>
        <dbReference type="ChEBI" id="CHEBI:15377"/>
        <dbReference type="ChEBI" id="CHEBI:16044"/>
        <dbReference type="ChEBI" id="CHEBI:29950"/>
        <dbReference type="ChEBI" id="CHEBI:44120"/>
        <dbReference type="ChEBI" id="CHEBI:50058"/>
        <dbReference type="EC" id="1.8.4.11"/>
    </reaction>
</comment>
<protein>
    <recommendedName>
        <fullName evidence="2">Peptide methionine sulfoxide reductase MsrA</fullName>
        <shortName evidence="2">Protein-methionine-S-oxide reductase</shortName>
        <ecNumber evidence="2">1.8.4.11</ecNumber>
    </recommendedName>
    <alternativeName>
        <fullName evidence="2">Peptide-methionine (S)-S-oxide reductase</fullName>
        <shortName evidence="2">Peptide Met(O) reductase</shortName>
    </alternativeName>
</protein>
<feature type="active site" evidence="2">
    <location>
        <position position="13"/>
    </location>
</feature>
<comment type="similarity">
    <text evidence="2">Belongs to the MsrA Met sulfoxide reductase family.</text>
</comment>
<organism evidence="4 5">
    <name type="scientific">Halosegnis rubeus</name>
    <dbReference type="NCBI Taxonomy" id="2212850"/>
    <lineage>
        <taxon>Archaea</taxon>
        <taxon>Methanobacteriati</taxon>
        <taxon>Methanobacteriota</taxon>
        <taxon>Stenosarchaea group</taxon>
        <taxon>Halobacteria</taxon>
        <taxon>Halobacteriales</taxon>
        <taxon>Natronomonadaceae</taxon>
        <taxon>Halosegnis</taxon>
    </lineage>
</organism>
<feature type="domain" description="Peptide methionine sulphoxide reductase MsrA" evidence="3">
    <location>
        <begin position="6"/>
        <end position="159"/>
    </location>
</feature>
<evidence type="ECO:0000313" key="4">
    <source>
        <dbReference type="EMBL" id="KAB7512916.1"/>
    </source>
</evidence>
<dbReference type="Pfam" id="PF01625">
    <property type="entry name" value="PMSR"/>
    <property type="match status" value="1"/>
</dbReference>
<proteinExistence type="inferred from homology"/>
<dbReference type="PANTHER" id="PTHR43774:SF1">
    <property type="entry name" value="PEPTIDE METHIONINE SULFOXIDE REDUCTASE MSRA 2"/>
    <property type="match status" value="1"/>
</dbReference>
<dbReference type="SUPFAM" id="SSF55068">
    <property type="entry name" value="Peptide methionine sulfoxide reductase"/>
    <property type="match status" value="1"/>
</dbReference>
<comment type="caution">
    <text evidence="4">The sequence shown here is derived from an EMBL/GenBank/DDBJ whole genome shotgun (WGS) entry which is preliminary data.</text>
</comment>
<dbReference type="OrthoDB" id="7150at2157"/>
<dbReference type="Gene3D" id="3.30.1060.10">
    <property type="entry name" value="Peptide methionine sulphoxide reductase MsrA"/>
    <property type="match status" value="1"/>
</dbReference>
<dbReference type="EC" id="1.8.4.11" evidence="2"/>
<dbReference type="EMBL" id="QJOW01000008">
    <property type="protein sequence ID" value="KAB7512916.1"/>
    <property type="molecule type" value="Genomic_DNA"/>
</dbReference>
<keyword evidence="1 2" id="KW-0560">Oxidoreductase</keyword>
<dbReference type="Proteomes" id="UP000326302">
    <property type="component" value="Unassembled WGS sequence"/>
</dbReference>
<sequence>MSQLQTATFGGGCFWCTDAAFDELAGVEQTTAGYAGGHVENPSYEAVCEGTTGHAEVTRITYDPEEITYDELLRVFFTIHNPTTLNRQGPDIGEQYRSGIFYERDEQREVAAAFIEGLESENVYEDDIVTELEPLETFYEAEAYHQNYYEKNPGDAYCQFNADPKIEKVREQFAEKVAAKPADD</sequence>
<dbReference type="InterPro" id="IPR002569">
    <property type="entry name" value="Met_Sox_Rdtase_MsrA_dom"/>
</dbReference>
<comment type="function">
    <text evidence="2">Has an important function as a repair enzyme for proteins that have been inactivated by oxidation. Catalyzes the reversible oxidation-reduction of methionine sulfoxide in proteins to methionine.</text>
</comment>
<evidence type="ECO:0000256" key="2">
    <source>
        <dbReference type="HAMAP-Rule" id="MF_01401"/>
    </source>
</evidence>
<reference evidence="4 5" key="1">
    <citation type="submission" date="2019-10" db="EMBL/GenBank/DDBJ databases">
        <title>Unraveling microbial dark matter from salterns through culturing: the case of the genus Halosegnis.</title>
        <authorList>
            <person name="Duran-Viseras A."/>
            <person name="Andrei A.-S."/>
            <person name="Vera-Gargallo B."/>
            <person name="Ghai R."/>
            <person name="Sanchez-Porro C."/>
            <person name="Ventosa A."/>
        </authorList>
    </citation>
    <scope>NUCLEOTIDE SEQUENCE [LARGE SCALE GENOMIC DNA]</scope>
    <source>
        <strain evidence="4 5">F17-44</strain>
    </source>
</reference>
<name>A0A5N5U2W6_9EURY</name>
<dbReference type="HAMAP" id="MF_01401">
    <property type="entry name" value="MsrA"/>
    <property type="match status" value="1"/>
</dbReference>
<dbReference type="PANTHER" id="PTHR43774">
    <property type="entry name" value="PEPTIDE METHIONINE SULFOXIDE REDUCTASE"/>
    <property type="match status" value="1"/>
</dbReference>